<dbReference type="Pfam" id="PF00072">
    <property type="entry name" value="Response_reg"/>
    <property type="match status" value="1"/>
</dbReference>
<comment type="caution">
    <text evidence="3">The sequence shown here is derived from an EMBL/GenBank/DDBJ whole genome shotgun (WGS) entry which is preliminary data.</text>
</comment>
<dbReference type="InterPro" id="IPR001789">
    <property type="entry name" value="Sig_transdc_resp-reg_receiver"/>
</dbReference>
<protein>
    <submittedName>
        <fullName evidence="3">Chemotaxis-specific methylesterase</fullName>
    </submittedName>
</protein>
<accession>A0A5C6EE16</accession>
<evidence type="ECO:0000259" key="2">
    <source>
        <dbReference type="PROSITE" id="PS50110"/>
    </source>
</evidence>
<name>A0A5C6EE16_9BACT</name>
<dbReference type="AlphaFoldDB" id="A0A5C6EE16"/>
<dbReference type="EMBL" id="SJPW01000008">
    <property type="protein sequence ID" value="TWU46237.1"/>
    <property type="molecule type" value="Genomic_DNA"/>
</dbReference>
<keyword evidence="4" id="KW-1185">Reference proteome</keyword>
<organism evidence="3 4">
    <name type="scientific">Rubripirellula tenax</name>
    <dbReference type="NCBI Taxonomy" id="2528015"/>
    <lineage>
        <taxon>Bacteria</taxon>
        <taxon>Pseudomonadati</taxon>
        <taxon>Planctomycetota</taxon>
        <taxon>Planctomycetia</taxon>
        <taxon>Pirellulales</taxon>
        <taxon>Pirellulaceae</taxon>
        <taxon>Rubripirellula</taxon>
    </lineage>
</organism>
<dbReference type="Proteomes" id="UP000318288">
    <property type="component" value="Unassembled WGS sequence"/>
</dbReference>
<dbReference type="SUPFAM" id="SSF52172">
    <property type="entry name" value="CheY-like"/>
    <property type="match status" value="1"/>
</dbReference>
<dbReference type="SMART" id="SM00448">
    <property type="entry name" value="REC"/>
    <property type="match status" value="1"/>
</dbReference>
<evidence type="ECO:0000313" key="3">
    <source>
        <dbReference type="EMBL" id="TWU46237.1"/>
    </source>
</evidence>
<sequence>MQPNLDSQAKPIRRVMLVDDDGMDNFLHSRSLKNSGLVDDIIVFEEPEAALQYLRQSASDIDLICLDINMPRMNGFEFITAFETLWDSNREKPLILILSTSVGEMSAEYVERIPRLIGAEPKPLNRELIQRLSREHF</sequence>
<dbReference type="InterPro" id="IPR052048">
    <property type="entry name" value="ST_Response_Regulator"/>
</dbReference>
<evidence type="ECO:0000256" key="1">
    <source>
        <dbReference type="PROSITE-ProRule" id="PRU00169"/>
    </source>
</evidence>
<feature type="domain" description="Response regulatory" evidence="2">
    <location>
        <begin position="14"/>
        <end position="137"/>
    </location>
</feature>
<keyword evidence="1" id="KW-0597">Phosphoprotein</keyword>
<dbReference type="PROSITE" id="PS50110">
    <property type="entry name" value="RESPONSE_REGULATORY"/>
    <property type="match status" value="1"/>
</dbReference>
<dbReference type="OrthoDB" id="9786548at2"/>
<dbReference type="InterPro" id="IPR011006">
    <property type="entry name" value="CheY-like_superfamily"/>
</dbReference>
<dbReference type="GO" id="GO:0000160">
    <property type="term" value="P:phosphorelay signal transduction system"/>
    <property type="evidence" value="ECO:0007669"/>
    <property type="project" value="InterPro"/>
</dbReference>
<dbReference type="PANTHER" id="PTHR43228">
    <property type="entry name" value="TWO-COMPONENT RESPONSE REGULATOR"/>
    <property type="match status" value="1"/>
</dbReference>
<reference evidence="3 4" key="1">
    <citation type="submission" date="2019-02" db="EMBL/GenBank/DDBJ databases">
        <title>Deep-cultivation of Planctomycetes and their phenomic and genomic characterization uncovers novel biology.</title>
        <authorList>
            <person name="Wiegand S."/>
            <person name="Jogler M."/>
            <person name="Boedeker C."/>
            <person name="Pinto D."/>
            <person name="Vollmers J."/>
            <person name="Rivas-Marin E."/>
            <person name="Kohn T."/>
            <person name="Peeters S.H."/>
            <person name="Heuer A."/>
            <person name="Rast P."/>
            <person name="Oberbeckmann S."/>
            <person name="Bunk B."/>
            <person name="Jeske O."/>
            <person name="Meyerdierks A."/>
            <person name="Storesund J.E."/>
            <person name="Kallscheuer N."/>
            <person name="Luecker S."/>
            <person name="Lage O.M."/>
            <person name="Pohl T."/>
            <person name="Merkel B.J."/>
            <person name="Hornburger P."/>
            <person name="Mueller R.-W."/>
            <person name="Bruemmer F."/>
            <person name="Labrenz M."/>
            <person name="Spormann A.M."/>
            <person name="Op Den Camp H."/>
            <person name="Overmann J."/>
            <person name="Amann R."/>
            <person name="Jetten M.S.M."/>
            <person name="Mascher T."/>
            <person name="Medema M.H."/>
            <person name="Devos D.P."/>
            <person name="Kaster A.-K."/>
            <person name="Ovreas L."/>
            <person name="Rohde M."/>
            <person name="Galperin M.Y."/>
            <person name="Jogler C."/>
        </authorList>
    </citation>
    <scope>NUCLEOTIDE SEQUENCE [LARGE SCALE GENOMIC DNA]</scope>
    <source>
        <strain evidence="3 4">Poly51</strain>
    </source>
</reference>
<dbReference type="RefSeq" id="WP_146461975.1">
    <property type="nucleotide sequence ID" value="NZ_SJPW01000008.1"/>
</dbReference>
<proteinExistence type="predicted"/>
<evidence type="ECO:0000313" key="4">
    <source>
        <dbReference type="Proteomes" id="UP000318288"/>
    </source>
</evidence>
<feature type="modified residue" description="4-aspartylphosphate" evidence="1">
    <location>
        <position position="67"/>
    </location>
</feature>
<dbReference type="PANTHER" id="PTHR43228:SF1">
    <property type="entry name" value="TWO-COMPONENT RESPONSE REGULATOR ARR22"/>
    <property type="match status" value="1"/>
</dbReference>
<gene>
    <name evidence="3" type="ORF">Poly51_56330</name>
</gene>
<dbReference type="Gene3D" id="3.40.50.2300">
    <property type="match status" value="1"/>
</dbReference>